<keyword evidence="1" id="KW-0732">Signal</keyword>
<evidence type="ECO:0000313" key="2">
    <source>
        <dbReference type="EMBL" id="CAG9863957.1"/>
    </source>
</evidence>
<feature type="chain" id="PRO_5040374094" evidence="1">
    <location>
        <begin position="18"/>
        <end position="229"/>
    </location>
</feature>
<dbReference type="Proteomes" id="UP001153712">
    <property type="component" value="Chromosome 7"/>
</dbReference>
<accession>A0A9N9XSZ3</accession>
<name>A0A9N9XSZ3_PHYSR</name>
<gene>
    <name evidence="2" type="ORF">PHYEVI_LOCUS10226</name>
</gene>
<feature type="signal peptide" evidence="1">
    <location>
        <begin position="1"/>
        <end position="17"/>
    </location>
</feature>
<reference evidence="2" key="1">
    <citation type="submission" date="2022-01" db="EMBL/GenBank/DDBJ databases">
        <authorList>
            <person name="King R."/>
        </authorList>
    </citation>
    <scope>NUCLEOTIDE SEQUENCE</scope>
</reference>
<dbReference type="AlphaFoldDB" id="A0A9N9XSZ3"/>
<sequence>MNKFFIVALCALALANAAPGGKDSSSSEDLRELAESIRDKYNTTLLLDIMKLIDEAKSKCPDIEDKAESVMEEIMSCADDIELGSDTFCSLIKKNYAKCTKPARDLVVSCLPEESKSLPALFEKIVVALIDNACSSTVEELLELFNPCALENDPESFDSCKAVKNAVQQHANKMPSKSLVCSIIPKAKNCAKTILDNSCKNTVTRNSVNKFYNAIDVATKDECDALNKA</sequence>
<evidence type="ECO:0000256" key="1">
    <source>
        <dbReference type="SAM" id="SignalP"/>
    </source>
</evidence>
<proteinExistence type="predicted"/>
<protein>
    <submittedName>
        <fullName evidence="2">Uncharacterized protein</fullName>
    </submittedName>
</protein>
<evidence type="ECO:0000313" key="3">
    <source>
        <dbReference type="Proteomes" id="UP001153712"/>
    </source>
</evidence>
<organism evidence="2 3">
    <name type="scientific">Phyllotreta striolata</name>
    <name type="common">Striped flea beetle</name>
    <name type="synonym">Crioceris striolata</name>
    <dbReference type="NCBI Taxonomy" id="444603"/>
    <lineage>
        <taxon>Eukaryota</taxon>
        <taxon>Metazoa</taxon>
        <taxon>Ecdysozoa</taxon>
        <taxon>Arthropoda</taxon>
        <taxon>Hexapoda</taxon>
        <taxon>Insecta</taxon>
        <taxon>Pterygota</taxon>
        <taxon>Neoptera</taxon>
        <taxon>Endopterygota</taxon>
        <taxon>Coleoptera</taxon>
        <taxon>Polyphaga</taxon>
        <taxon>Cucujiformia</taxon>
        <taxon>Chrysomeloidea</taxon>
        <taxon>Chrysomelidae</taxon>
        <taxon>Galerucinae</taxon>
        <taxon>Alticini</taxon>
        <taxon>Phyllotreta</taxon>
    </lineage>
</organism>
<dbReference type="OrthoDB" id="6760427at2759"/>
<keyword evidence="3" id="KW-1185">Reference proteome</keyword>
<dbReference type="EMBL" id="OU900100">
    <property type="protein sequence ID" value="CAG9863957.1"/>
    <property type="molecule type" value="Genomic_DNA"/>
</dbReference>